<keyword evidence="1" id="KW-0732">Signal</keyword>
<accession>A0A401WBJ7</accession>
<protein>
    <recommendedName>
        <fullName evidence="4">Secreted protein</fullName>
    </recommendedName>
</protein>
<proteinExistence type="predicted"/>
<sequence length="150" mass="15439">MNKRLRIAASTAAAAVALGIAAPAANAVEHHRHTAAPTLTAAELAAHKAASPATATNGEAHLTAEQIAELAAAAQQVDGAQHASAKVEALKALFKKSGDLLKPAIAAAKRGTDAFNRWVNSLSNWNPAKWVIKASPGMVLDELIGWLTGQ</sequence>
<evidence type="ECO:0008006" key="4">
    <source>
        <dbReference type="Google" id="ProtNLM"/>
    </source>
</evidence>
<reference evidence="2 3" key="1">
    <citation type="submission" date="2018-11" db="EMBL/GenBank/DDBJ databases">
        <title>Whole genome sequence of Streptomyces paromomycinus NBRC 15454(T).</title>
        <authorList>
            <person name="Komaki H."/>
            <person name="Tamura T."/>
        </authorList>
    </citation>
    <scope>NUCLEOTIDE SEQUENCE [LARGE SCALE GENOMIC DNA]</scope>
    <source>
        <strain evidence="2 3">NBRC 15454</strain>
    </source>
</reference>
<evidence type="ECO:0000256" key="1">
    <source>
        <dbReference type="SAM" id="SignalP"/>
    </source>
</evidence>
<name>A0A401WBJ7_STREY</name>
<organism evidence="2 3">
    <name type="scientific">Streptomyces paromomycinus</name>
    <name type="common">Streptomyces rimosus subsp. paromomycinus</name>
    <dbReference type="NCBI Taxonomy" id="92743"/>
    <lineage>
        <taxon>Bacteria</taxon>
        <taxon>Bacillati</taxon>
        <taxon>Actinomycetota</taxon>
        <taxon>Actinomycetes</taxon>
        <taxon>Kitasatosporales</taxon>
        <taxon>Streptomycetaceae</taxon>
        <taxon>Streptomyces</taxon>
    </lineage>
</organism>
<feature type="chain" id="PRO_5019312253" description="Secreted protein" evidence="1">
    <location>
        <begin position="28"/>
        <end position="150"/>
    </location>
</feature>
<keyword evidence="3" id="KW-1185">Reference proteome</keyword>
<dbReference type="AlphaFoldDB" id="A0A401WBJ7"/>
<gene>
    <name evidence="2" type="ORF">GKJPGBOP_06449</name>
</gene>
<evidence type="ECO:0000313" key="3">
    <source>
        <dbReference type="Proteomes" id="UP000286746"/>
    </source>
</evidence>
<dbReference type="EMBL" id="BHZD01000001">
    <property type="protein sequence ID" value="GCD46698.1"/>
    <property type="molecule type" value="Genomic_DNA"/>
</dbReference>
<feature type="signal peptide" evidence="1">
    <location>
        <begin position="1"/>
        <end position="27"/>
    </location>
</feature>
<comment type="caution">
    <text evidence="2">The sequence shown here is derived from an EMBL/GenBank/DDBJ whole genome shotgun (WGS) entry which is preliminary data.</text>
</comment>
<dbReference type="RefSeq" id="WP_125056994.1">
    <property type="nucleotide sequence ID" value="NZ_BHZD01000001.1"/>
</dbReference>
<dbReference type="Proteomes" id="UP000286746">
    <property type="component" value="Unassembled WGS sequence"/>
</dbReference>
<evidence type="ECO:0000313" key="2">
    <source>
        <dbReference type="EMBL" id="GCD46698.1"/>
    </source>
</evidence>